<dbReference type="EMBL" id="CCBP010000366">
    <property type="protein sequence ID" value="CDO76345.1"/>
    <property type="molecule type" value="Genomic_DNA"/>
</dbReference>
<dbReference type="GO" id="GO:0022857">
    <property type="term" value="F:transmembrane transporter activity"/>
    <property type="evidence" value="ECO:0007669"/>
    <property type="project" value="InterPro"/>
</dbReference>
<feature type="transmembrane region" description="Helical" evidence="6">
    <location>
        <begin position="105"/>
        <end position="123"/>
    </location>
</feature>
<proteinExistence type="predicted"/>
<feature type="transmembrane region" description="Helical" evidence="6">
    <location>
        <begin position="37"/>
        <end position="55"/>
    </location>
</feature>
<dbReference type="OMA" id="AIFFAYE"/>
<dbReference type="Pfam" id="PF07690">
    <property type="entry name" value="MFS_1"/>
    <property type="match status" value="1"/>
</dbReference>
<dbReference type="PROSITE" id="PS00216">
    <property type="entry name" value="SUGAR_TRANSPORT_1"/>
    <property type="match status" value="1"/>
</dbReference>
<dbReference type="STRING" id="5643.A0A060SPR9"/>
<evidence type="ECO:0000256" key="5">
    <source>
        <dbReference type="SAM" id="MobiDB-lite"/>
    </source>
</evidence>
<feature type="transmembrane region" description="Helical" evidence="6">
    <location>
        <begin position="75"/>
        <end position="93"/>
    </location>
</feature>
<dbReference type="InterPro" id="IPR036259">
    <property type="entry name" value="MFS_trans_sf"/>
</dbReference>
<dbReference type="InterPro" id="IPR020846">
    <property type="entry name" value="MFS_dom"/>
</dbReference>
<evidence type="ECO:0000256" key="3">
    <source>
        <dbReference type="ARBA" id="ARBA00022989"/>
    </source>
</evidence>
<keyword evidence="4 6" id="KW-0472">Membrane</keyword>
<name>A0A060SPR9_PYCCI</name>
<keyword evidence="3 6" id="KW-1133">Transmembrane helix</keyword>
<feature type="transmembrane region" description="Helical" evidence="6">
    <location>
        <begin position="352"/>
        <end position="371"/>
    </location>
</feature>
<evidence type="ECO:0000256" key="4">
    <source>
        <dbReference type="ARBA" id="ARBA00023136"/>
    </source>
</evidence>
<feature type="transmembrane region" description="Helical" evidence="6">
    <location>
        <begin position="191"/>
        <end position="208"/>
    </location>
</feature>
<gene>
    <name evidence="8" type="ORF">BN946_scf185011.g9</name>
</gene>
<feature type="region of interest" description="Disordered" evidence="5">
    <location>
        <begin position="1"/>
        <end position="33"/>
    </location>
</feature>
<dbReference type="Gene3D" id="1.20.1720.10">
    <property type="entry name" value="Multidrug resistance protein D"/>
    <property type="match status" value="1"/>
</dbReference>
<feature type="transmembrane region" description="Helical" evidence="6">
    <location>
        <begin position="148"/>
        <end position="171"/>
    </location>
</feature>
<protein>
    <recommendedName>
        <fullName evidence="7">Major facilitator superfamily (MFS) profile domain-containing protein</fullName>
    </recommendedName>
</protein>
<keyword evidence="9" id="KW-1185">Reference proteome</keyword>
<dbReference type="SUPFAM" id="SSF103473">
    <property type="entry name" value="MFS general substrate transporter"/>
    <property type="match status" value="2"/>
</dbReference>
<feature type="domain" description="Major facilitator superfamily (MFS) profile" evidence="7">
    <location>
        <begin position="40"/>
        <end position="409"/>
    </location>
</feature>
<accession>A0A060SPR9</accession>
<evidence type="ECO:0000259" key="7">
    <source>
        <dbReference type="PROSITE" id="PS50850"/>
    </source>
</evidence>
<feature type="transmembrane region" description="Helical" evidence="6">
    <location>
        <begin position="214"/>
        <end position="235"/>
    </location>
</feature>
<dbReference type="HOGENOM" id="CLU_000960_22_0_1"/>
<dbReference type="AlphaFoldDB" id="A0A060SPR9"/>
<keyword evidence="2 6" id="KW-0812">Transmembrane</keyword>
<comment type="subcellular location">
    <subcellularLocation>
        <location evidence="1">Membrane</location>
        <topology evidence="1">Multi-pass membrane protein</topology>
    </subcellularLocation>
</comment>
<dbReference type="OrthoDB" id="3437016at2759"/>
<dbReference type="PANTHER" id="PTHR23501:SF102">
    <property type="entry name" value="DRUG TRANSPORTER, PUTATIVE (AFU_ORTHOLOGUE AFUA_3G08530)-RELATED"/>
    <property type="match status" value="1"/>
</dbReference>
<dbReference type="PROSITE" id="PS50850">
    <property type="entry name" value="MFS"/>
    <property type="match status" value="1"/>
</dbReference>
<dbReference type="Proteomes" id="UP000029665">
    <property type="component" value="Unassembled WGS sequence"/>
</dbReference>
<evidence type="ECO:0000256" key="1">
    <source>
        <dbReference type="ARBA" id="ARBA00004141"/>
    </source>
</evidence>
<evidence type="ECO:0000313" key="9">
    <source>
        <dbReference type="Proteomes" id="UP000029665"/>
    </source>
</evidence>
<reference evidence="8" key="1">
    <citation type="submission" date="2014-01" db="EMBL/GenBank/DDBJ databases">
        <title>The genome of the white-rot fungus Pycnoporus cinnabarinus: a basidiomycete model with a versatile arsenal for lignocellulosic biomass breakdown.</title>
        <authorList>
            <person name="Levasseur A."/>
            <person name="Lomascolo A."/>
            <person name="Ruiz-Duenas F.J."/>
            <person name="Uzan E."/>
            <person name="Piumi F."/>
            <person name="Kues U."/>
            <person name="Ram A.F.J."/>
            <person name="Murat C."/>
            <person name="Haon M."/>
            <person name="Benoit I."/>
            <person name="Arfi Y."/>
            <person name="Chevret D."/>
            <person name="Drula E."/>
            <person name="Kwon M.J."/>
            <person name="Gouret P."/>
            <person name="Lesage-Meessen L."/>
            <person name="Lombard V."/>
            <person name="Mariette J."/>
            <person name="Noirot C."/>
            <person name="Park J."/>
            <person name="Patyshakuliyeva A."/>
            <person name="Wieneger R.A.B."/>
            <person name="Wosten H.A.B."/>
            <person name="Martin F."/>
            <person name="Coutinho P.M."/>
            <person name="de Vries R."/>
            <person name="Martinez A.T."/>
            <person name="Klopp C."/>
            <person name="Pontarotti P."/>
            <person name="Henrissat B."/>
            <person name="Record E."/>
        </authorList>
    </citation>
    <scope>NUCLEOTIDE SEQUENCE [LARGE SCALE GENOMIC DNA]</scope>
    <source>
        <strain evidence="8">BRFM137</strain>
    </source>
</reference>
<organism evidence="8 9">
    <name type="scientific">Pycnoporus cinnabarinus</name>
    <name type="common">Cinnabar-red polypore</name>
    <name type="synonym">Trametes cinnabarina</name>
    <dbReference type="NCBI Taxonomy" id="5643"/>
    <lineage>
        <taxon>Eukaryota</taxon>
        <taxon>Fungi</taxon>
        <taxon>Dikarya</taxon>
        <taxon>Basidiomycota</taxon>
        <taxon>Agaricomycotina</taxon>
        <taxon>Agaricomycetes</taxon>
        <taxon>Polyporales</taxon>
        <taxon>Polyporaceae</taxon>
        <taxon>Trametes</taxon>
    </lineage>
</organism>
<comment type="caution">
    <text evidence="8">The sequence shown here is derived from an EMBL/GenBank/DDBJ whole genome shotgun (WGS) entry which is preliminary data.</text>
</comment>
<sequence>MPAFRSTVPQSTVTSDKEVDPVASEPSPSSNSKGSRFWLCFLAILVSVFLSALDFSAMPTALPTITAELHGGDNFVWVGSGYGLASAAFLLLAGTLADIMGRKPVLLASIALFSVGSALAGASQNMNMLIAARVIQGVGDLNLPLDGIAFVLVFFSAFIHGITSISAIFYVPTYAQACLGASSLRSSVDTLPIALVVPAFAMLSGLAIKSMNKYRPVIVLGWVLSIVGFGILSLLKADSSVGAWVGFQIVVAVGTGFVYTSTVFPILAPLSVSRNAAALAFFTFCRAFAQTWGVAISGAILQNQLKDKLPPAFTAQFPSGVQIAYAVIPTIGDLEPALRTTVRDAFADSLSVIWKTMAGLCGVAILSLVLLKEVPMVKHTDEKYGLEEASAAKAPVTDTEIVLTPKVEP</sequence>
<evidence type="ECO:0000256" key="6">
    <source>
        <dbReference type="SAM" id="Phobius"/>
    </source>
</evidence>
<dbReference type="GO" id="GO:0005886">
    <property type="term" value="C:plasma membrane"/>
    <property type="evidence" value="ECO:0007669"/>
    <property type="project" value="TreeGrafter"/>
</dbReference>
<dbReference type="PANTHER" id="PTHR23501">
    <property type="entry name" value="MAJOR FACILITATOR SUPERFAMILY"/>
    <property type="match status" value="1"/>
</dbReference>
<dbReference type="InterPro" id="IPR005829">
    <property type="entry name" value="Sugar_transporter_CS"/>
</dbReference>
<evidence type="ECO:0000313" key="8">
    <source>
        <dbReference type="EMBL" id="CDO76345.1"/>
    </source>
</evidence>
<feature type="compositionally biased region" description="Low complexity" evidence="5">
    <location>
        <begin position="21"/>
        <end position="33"/>
    </location>
</feature>
<evidence type="ECO:0000256" key="2">
    <source>
        <dbReference type="ARBA" id="ARBA00022692"/>
    </source>
</evidence>
<feature type="transmembrane region" description="Helical" evidence="6">
    <location>
        <begin position="247"/>
        <end position="270"/>
    </location>
</feature>
<dbReference type="InterPro" id="IPR011701">
    <property type="entry name" value="MFS"/>
</dbReference>
<feature type="transmembrane region" description="Helical" evidence="6">
    <location>
        <begin position="276"/>
        <end position="301"/>
    </location>
</feature>